<evidence type="ECO:0000259" key="1">
    <source>
        <dbReference type="Pfam" id="PF06985"/>
    </source>
</evidence>
<gene>
    <name evidence="2" type="ORF">B0H67DRAFT_472465</name>
</gene>
<dbReference type="EMBL" id="JAUKUA010000004">
    <property type="protein sequence ID" value="KAK0716230.1"/>
    <property type="molecule type" value="Genomic_DNA"/>
</dbReference>
<dbReference type="Pfam" id="PF06985">
    <property type="entry name" value="HET"/>
    <property type="match status" value="1"/>
</dbReference>
<dbReference type="PANTHER" id="PTHR33112">
    <property type="entry name" value="DOMAIN PROTEIN, PUTATIVE-RELATED"/>
    <property type="match status" value="1"/>
</dbReference>
<reference evidence="2" key="1">
    <citation type="submission" date="2023-06" db="EMBL/GenBank/DDBJ databases">
        <title>Genome-scale phylogeny and comparative genomics of the fungal order Sordariales.</title>
        <authorList>
            <consortium name="Lawrence Berkeley National Laboratory"/>
            <person name="Hensen N."/>
            <person name="Bonometti L."/>
            <person name="Westerberg I."/>
            <person name="Brannstrom I.O."/>
            <person name="Guillou S."/>
            <person name="Cros-Aarteil S."/>
            <person name="Calhoun S."/>
            <person name="Haridas S."/>
            <person name="Kuo A."/>
            <person name="Mondo S."/>
            <person name="Pangilinan J."/>
            <person name="Riley R."/>
            <person name="Labutti K."/>
            <person name="Andreopoulos B."/>
            <person name="Lipzen A."/>
            <person name="Chen C."/>
            <person name="Yanf M."/>
            <person name="Daum C."/>
            <person name="Ng V."/>
            <person name="Clum A."/>
            <person name="Steindorff A."/>
            <person name="Ohm R."/>
            <person name="Martin F."/>
            <person name="Silar P."/>
            <person name="Natvig D."/>
            <person name="Lalanne C."/>
            <person name="Gautier V."/>
            <person name="Ament-Velasquez S.L."/>
            <person name="Kruys A."/>
            <person name="Hutchinson M.I."/>
            <person name="Powell A.J."/>
            <person name="Barry K."/>
            <person name="Miller A.N."/>
            <person name="Grigoriev I.V."/>
            <person name="Debuchy R."/>
            <person name="Gladieux P."/>
            <person name="Thoren M.H."/>
            <person name="Johannesson H."/>
        </authorList>
    </citation>
    <scope>NUCLEOTIDE SEQUENCE</scope>
    <source>
        <strain evidence="2">SMH4607-1</strain>
    </source>
</reference>
<keyword evidence="3" id="KW-1185">Reference proteome</keyword>
<organism evidence="2 3">
    <name type="scientific">Lasiosphaeris hirsuta</name>
    <dbReference type="NCBI Taxonomy" id="260670"/>
    <lineage>
        <taxon>Eukaryota</taxon>
        <taxon>Fungi</taxon>
        <taxon>Dikarya</taxon>
        <taxon>Ascomycota</taxon>
        <taxon>Pezizomycotina</taxon>
        <taxon>Sordariomycetes</taxon>
        <taxon>Sordariomycetidae</taxon>
        <taxon>Sordariales</taxon>
        <taxon>Lasiosphaeriaceae</taxon>
        <taxon>Lasiosphaeris</taxon>
    </lineage>
</organism>
<feature type="non-terminal residue" evidence="2">
    <location>
        <position position="385"/>
    </location>
</feature>
<name>A0AA40AI16_9PEZI</name>
<evidence type="ECO:0000313" key="3">
    <source>
        <dbReference type="Proteomes" id="UP001172102"/>
    </source>
</evidence>
<dbReference type="Proteomes" id="UP001172102">
    <property type="component" value="Unassembled WGS sequence"/>
</dbReference>
<feature type="non-terminal residue" evidence="2">
    <location>
        <position position="1"/>
    </location>
</feature>
<proteinExistence type="predicted"/>
<dbReference type="PANTHER" id="PTHR33112:SF13">
    <property type="entry name" value="HETEROKARYON INCOMPATIBILITY DOMAIN-CONTAINING PROTEIN"/>
    <property type="match status" value="1"/>
</dbReference>
<evidence type="ECO:0000313" key="2">
    <source>
        <dbReference type="EMBL" id="KAK0716230.1"/>
    </source>
</evidence>
<comment type="caution">
    <text evidence="2">The sequence shown here is derived from an EMBL/GenBank/DDBJ whole genome shotgun (WGS) entry which is preliminary data.</text>
</comment>
<feature type="domain" description="Heterokaryon incompatibility" evidence="1">
    <location>
        <begin position="74"/>
        <end position="240"/>
    </location>
</feature>
<protein>
    <submittedName>
        <fullName evidence="2">Heterokaryon incompatibility protein-domain-containing protein</fullName>
    </submittedName>
</protein>
<dbReference type="InterPro" id="IPR010730">
    <property type="entry name" value="HET"/>
</dbReference>
<dbReference type="AlphaFoldDB" id="A0AA40AI16"/>
<accession>A0AA40AI16</accession>
<sequence>IGRSASVPVSLDLQHCLSVVRPLLEECVRSHQLSCRQESLTELPARLLDLGTIAHPHVKLVLTQDIIHKNNLSYAALSHCWGSNGNLVRTTTQNIGQHGKTIGWDEFSKTFQDTILVTRGLGLRYLWIDSVCIIQDSVSDWASESKRMGTIYSNAHLTLSATGSADGSGGCLFPRWVKGPGVAQRVRETVTIHSGTHNGHSFKVNARLTFEAAHQQFGTNGENLARLMAPLMSRAWCFQERIMSTRVLHFHSEEIVWECATSTACECGFLKGPAGLDRGRFEEKPYRLQASQVFQGARAKEEAFNTWRGLASQYSGLLLTRETDRLPALAGLAQRFQDIVECQYLAGLWADDLLRGLLWRRPMVGHSRRKVEGTGSTLPTWSWAS</sequence>